<name>A0A8J4DST4_9ACTN</name>
<sequence>MATHSEMALRQIAGLCDDVKTCPKIFEDGSDVVVQGYDLDSATEGQLYLPDGESAVRLPGQLVLDAARRLIEGP</sequence>
<gene>
    <name evidence="1" type="ORF">Val02_44480</name>
</gene>
<proteinExistence type="predicted"/>
<comment type="caution">
    <text evidence="1">The sequence shown here is derived from an EMBL/GenBank/DDBJ whole genome shotgun (WGS) entry which is preliminary data.</text>
</comment>
<keyword evidence="2" id="KW-1185">Reference proteome</keyword>
<evidence type="ECO:0000313" key="2">
    <source>
        <dbReference type="Proteomes" id="UP000619260"/>
    </source>
</evidence>
<evidence type="ECO:0000313" key="1">
    <source>
        <dbReference type="EMBL" id="GIJ47562.1"/>
    </source>
</evidence>
<dbReference type="Proteomes" id="UP000619260">
    <property type="component" value="Unassembled WGS sequence"/>
</dbReference>
<accession>A0A8J4DST4</accession>
<reference evidence="1" key="1">
    <citation type="submission" date="2021-01" db="EMBL/GenBank/DDBJ databases">
        <title>Whole genome shotgun sequence of Virgisporangium aliadipatigenens NBRC 105644.</title>
        <authorList>
            <person name="Komaki H."/>
            <person name="Tamura T."/>
        </authorList>
    </citation>
    <scope>NUCLEOTIDE SEQUENCE</scope>
    <source>
        <strain evidence="1">NBRC 105644</strain>
    </source>
</reference>
<dbReference type="EMBL" id="BOPF01000015">
    <property type="protein sequence ID" value="GIJ47562.1"/>
    <property type="molecule type" value="Genomic_DNA"/>
</dbReference>
<protein>
    <submittedName>
        <fullName evidence="1">Uncharacterized protein</fullName>
    </submittedName>
</protein>
<organism evidence="1 2">
    <name type="scientific">Virgisporangium aliadipatigenens</name>
    <dbReference type="NCBI Taxonomy" id="741659"/>
    <lineage>
        <taxon>Bacteria</taxon>
        <taxon>Bacillati</taxon>
        <taxon>Actinomycetota</taxon>
        <taxon>Actinomycetes</taxon>
        <taxon>Micromonosporales</taxon>
        <taxon>Micromonosporaceae</taxon>
        <taxon>Virgisporangium</taxon>
    </lineage>
</organism>
<dbReference type="AlphaFoldDB" id="A0A8J4DST4"/>